<dbReference type="Gene3D" id="2.40.70.10">
    <property type="entry name" value="Acid Proteases"/>
    <property type="match status" value="2"/>
</dbReference>
<dbReference type="EMBL" id="BQKI01000097">
    <property type="protein sequence ID" value="GJN39368.1"/>
    <property type="molecule type" value="Genomic_DNA"/>
</dbReference>
<feature type="region of interest" description="Disordered" evidence="3">
    <location>
        <begin position="426"/>
        <end position="460"/>
    </location>
</feature>
<keyword evidence="2" id="KW-0064">Aspartyl protease</keyword>
<dbReference type="Pfam" id="PF14541">
    <property type="entry name" value="TAXi_C"/>
    <property type="match status" value="1"/>
</dbReference>
<dbReference type="GO" id="GO:0004190">
    <property type="term" value="F:aspartic-type endopeptidase activity"/>
    <property type="evidence" value="ECO:0007669"/>
    <property type="project" value="UniProtKB-KW"/>
</dbReference>
<protein>
    <recommendedName>
        <fullName evidence="5">Peptidase A1 domain-containing protein</fullName>
    </recommendedName>
</protein>
<dbReference type="PANTHER" id="PTHR13683">
    <property type="entry name" value="ASPARTYL PROTEASES"/>
    <property type="match status" value="1"/>
</dbReference>
<feature type="compositionally biased region" description="Low complexity" evidence="3">
    <location>
        <begin position="426"/>
        <end position="453"/>
    </location>
</feature>
<dbReference type="CDD" id="cd05471">
    <property type="entry name" value="pepsin_like"/>
    <property type="match status" value="1"/>
</dbReference>
<dbReference type="Proteomes" id="UP001054889">
    <property type="component" value="Unassembled WGS sequence"/>
</dbReference>
<proteinExistence type="inferred from homology"/>
<dbReference type="Pfam" id="PF14543">
    <property type="entry name" value="TAXi_N"/>
    <property type="match status" value="1"/>
</dbReference>
<feature type="domain" description="Peptidase A1" evidence="5">
    <location>
        <begin position="108"/>
        <end position="411"/>
    </location>
</feature>
<evidence type="ECO:0000259" key="5">
    <source>
        <dbReference type="PROSITE" id="PS51767"/>
    </source>
</evidence>
<dbReference type="FunFam" id="2.40.70.10:FF:000014">
    <property type="entry name" value="Aspartyl protease family protein 1"/>
    <property type="match status" value="1"/>
</dbReference>
<dbReference type="InterPro" id="IPR033121">
    <property type="entry name" value="PEPTIDASE_A1"/>
</dbReference>
<gene>
    <name evidence="6" type="primary">gb28481</name>
    <name evidence="6" type="ORF">PR202_gb28481</name>
</gene>
<accession>A0AAV5FX57</accession>
<feature type="signal peptide" evidence="4">
    <location>
        <begin position="1"/>
        <end position="27"/>
    </location>
</feature>
<evidence type="ECO:0000256" key="2">
    <source>
        <dbReference type="RuleBase" id="RU000454"/>
    </source>
</evidence>
<dbReference type="PROSITE" id="PS00141">
    <property type="entry name" value="ASP_PROTEASE"/>
    <property type="match status" value="1"/>
</dbReference>
<evidence type="ECO:0000256" key="3">
    <source>
        <dbReference type="SAM" id="MobiDB-lite"/>
    </source>
</evidence>
<sequence>MADSKQLQLVAVIAVCVVAFLGAGGEASGIGFDLHHKSSSTVRQWAEARGHPLAGVQWPAHGTPEYYSELSRHDRAHLARRGLAGADGVVTFDSGNATLQLGELGFLYYAAVSVGTPNVTFLVALDTGSDLFWVPCDCKQCAPFENNVTGIKFRPYSPRDSTTSKQVTCDNPLCDRPNACATNGSSCPYTVQYVSANTSSSGVLVEDIVYLAREGSSSAVEAPIVFGAVRPRRACSSWQAAHRTGCLAWAWTSSPTYNVSFTSINVGTESTPVKFTAIMDSGTSFTYLNEPEYSAIATNFNSQARDKRTNFTTASGRSLPFEYCYGVSRGQTGVQFPQVSLTTNNKNGGAEFPVLQPIFPLFAQTNDGQVHLLGYCLAIIKNDITINIIGQNFMTGLKVVFDRERNVLGWQEFDCYKNVVTTAADGPAGSPRAAPAPTTTTTLNPHENNNVNNSSFPAAAPVPRSTSSGHAACNLHRGLSLLLLLLPLLVMPALV</sequence>
<comment type="caution">
    <text evidence="6">The sequence shown here is derived from an EMBL/GenBank/DDBJ whole genome shotgun (WGS) entry which is preliminary data.</text>
</comment>
<reference evidence="6" key="1">
    <citation type="journal article" date="2018" name="DNA Res.">
        <title>Multiple hybrid de novo genome assembly of finger millet, an orphan allotetraploid crop.</title>
        <authorList>
            <person name="Hatakeyama M."/>
            <person name="Aluri S."/>
            <person name="Balachadran M.T."/>
            <person name="Sivarajan S.R."/>
            <person name="Patrignani A."/>
            <person name="Gruter S."/>
            <person name="Poveda L."/>
            <person name="Shimizu-Inatsugi R."/>
            <person name="Baeten J."/>
            <person name="Francoijs K.J."/>
            <person name="Nataraja K.N."/>
            <person name="Reddy Y.A.N."/>
            <person name="Phadnis S."/>
            <person name="Ravikumar R.L."/>
            <person name="Schlapbach R."/>
            <person name="Sreeman S.M."/>
            <person name="Shimizu K.K."/>
        </authorList>
    </citation>
    <scope>NUCLEOTIDE SEQUENCE</scope>
</reference>
<dbReference type="SUPFAM" id="SSF50630">
    <property type="entry name" value="Acid proteases"/>
    <property type="match status" value="1"/>
</dbReference>
<evidence type="ECO:0000256" key="1">
    <source>
        <dbReference type="ARBA" id="ARBA00007447"/>
    </source>
</evidence>
<dbReference type="InterPro" id="IPR032799">
    <property type="entry name" value="TAXi_C"/>
</dbReference>
<dbReference type="InterPro" id="IPR021109">
    <property type="entry name" value="Peptidase_aspartic_dom_sf"/>
</dbReference>
<keyword evidence="2" id="KW-0378">Hydrolase</keyword>
<evidence type="ECO:0000313" key="6">
    <source>
        <dbReference type="EMBL" id="GJN39368.1"/>
    </source>
</evidence>
<dbReference type="PROSITE" id="PS51767">
    <property type="entry name" value="PEPTIDASE_A1"/>
    <property type="match status" value="1"/>
</dbReference>
<dbReference type="InterPro" id="IPR001969">
    <property type="entry name" value="Aspartic_peptidase_AS"/>
</dbReference>
<comment type="similarity">
    <text evidence="1 2">Belongs to the peptidase A1 family.</text>
</comment>
<dbReference type="AlphaFoldDB" id="A0AAV5FX57"/>
<dbReference type="InterPro" id="IPR034164">
    <property type="entry name" value="Pepsin-like_dom"/>
</dbReference>
<name>A0AAV5FX57_ELECO</name>
<dbReference type="PRINTS" id="PR00792">
    <property type="entry name" value="PEPSIN"/>
</dbReference>
<keyword evidence="2" id="KW-0645">Protease</keyword>
<dbReference type="PANTHER" id="PTHR13683:SF871">
    <property type="entry name" value="OS06G0717900 PROTEIN"/>
    <property type="match status" value="1"/>
</dbReference>
<reference evidence="6" key="2">
    <citation type="submission" date="2021-12" db="EMBL/GenBank/DDBJ databases">
        <title>Resequencing data analysis of finger millet.</title>
        <authorList>
            <person name="Hatakeyama M."/>
            <person name="Aluri S."/>
            <person name="Balachadran M.T."/>
            <person name="Sivarajan S.R."/>
            <person name="Poveda L."/>
            <person name="Shimizu-Inatsugi R."/>
            <person name="Schlapbach R."/>
            <person name="Sreeman S.M."/>
            <person name="Shimizu K.K."/>
        </authorList>
    </citation>
    <scope>NUCLEOTIDE SEQUENCE</scope>
</reference>
<keyword evidence="4" id="KW-0732">Signal</keyword>
<dbReference type="InterPro" id="IPR001461">
    <property type="entry name" value="Aspartic_peptidase_A1"/>
</dbReference>
<feature type="chain" id="PRO_5043741765" description="Peptidase A1 domain-containing protein" evidence="4">
    <location>
        <begin position="28"/>
        <end position="495"/>
    </location>
</feature>
<dbReference type="InterPro" id="IPR032861">
    <property type="entry name" value="TAXi_N"/>
</dbReference>
<evidence type="ECO:0000313" key="7">
    <source>
        <dbReference type="Proteomes" id="UP001054889"/>
    </source>
</evidence>
<dbReference type="GO" id="GO:0006508">
    <property type="term" value="P:proteolysis"/>
    <property type="evidence" value="ECO:0007669"/>
    <property type="project" value="UniProtKB-KW"/>
</dbReference>
<organism evidence="6 7">
    <name type="scientific">Eleusine coracana subsp. coracana</name>
    <dbReference type="NCBI Taxonomy" id="191504"/>
    <lineage>
        <taxon>Eukaryota</taxon>
        <taxon>Viridiplantae</taxon>
        <taxon>Streptophyta</taxon>
        <taxon>Embryophyta</taxon>
        <taxon>Tracheophyta</taxon>
        <taxon>Spermatophyta</taxon>
        <taxon>Magnoliopsida</taxon>
        <taxon>Liliopsida</taxon>
        <taxon>Poales</taxon>
        <taxon>Poaceae</taxon>
        <taxon>PACMAD clade</taxon>
        <taxon>Chloridoideae</taxon>
        <taxon>Cynodonteae</taxon>
        <taxon>Eleusininae</taxon>
        <taxon>Eleusine</taxon>
    </lineage>
</organism>
<keyword evidence="7" id="KW-1185">Reference proteome</keyword>
<evidence type="ECO:0000256" key="4">
    <source>
        <dbReference type="SAM" id="SignalP"/>
    </source>
</evidence>